<feature type="region of interest" description="Disordered" evidence="2">
    <location>
        <begin position="1"/>
        <end position="141"/>
    </location>
</feature>
<name>A0A1I1NIA2_9RHOB</name>
<reference evidence="4 5" key="1">
    <citation type="submission" date="2016-10" db="EMBL/GenBank/DDBJ databases">
        <authorList>
            <person name="de Groot N.N."/>
        </authorList>
    </citation>
    <scope>NUCLEOTIDE SEQUENCE [LARGE SCALE GENOMIC DNA]</scope>
    <source>
        <strain evidence="4 5">DSM 29619</strain>
    </source>
</reference>
<keyword evidence="5" id="KW-1185">Reference proteome</keyword>
<evidence type="ECO:0000313" key="4">
    <source>
        <dbReference type="EMBL" id="SFC97215.1"/>
    </source>
</evidence>
<sequence>MTTKPKARKFRIRKADDGAPRAAQPRPEASGEGAAAPETPETPAGATPPQAPAGAANSMADVARRRAASLAALKDGQAPRAAQTPRRSAPAQGQPEGAAPAQQPTPATPADAAQPAKTNTARSGEVSSDTEVSAETDINAIRREGLTGRQLRMARRVAQKYGLAPTSDFDAVRQLRAKGIDPFKPTNMLELVVPGAGSGGAAAGAATAQAGVPAKRGETLPKTVPLDQANLPSTEVNPADRRAREIMDIQRDIARRRRRRLVLLFTRLSFFVFAPAILAGYYFYAIATPMYSSKAEFLILQADNAGGSGIGGLLQGTQFATNQDAIAVQSYLQSKDAMLRLDEDMGFKAHFTQDWIDPIQRMADTPSNEDAYKVYKKYVKIAYDPTEGVIKMEVAAADPAIAAQFADHLITYAEERVDELSRRKREDGMATARASLEKAKEERRVAQEALVRLQEDNFVDPEGYIASLRTQISNYEVQLQEKELQLQALLDNVRPNQARVEGVEGDVRRLRALLAELNAKMTDATTGETSLAEKAARIQMAQADLATADLFLQSALQNEKQTELEANRQVRYLTTSVNPVAAEDPSYPRKFENTILAFLILSGIYLMISLTASILREQVSS</sequence>
<protein>
    <submittedName>
        <fullName evidence="4">Capsular polysaccharide transport system permease protein</fullName>
    </submittedName>
</protein>
<keyword evidence="3" id="KW-0472">Membrane</keyword>
<organism evidence="4 5">
    <name type="scientific">Pseudooceanicola nitratireducens</name>
    <dbReference type="NCBI Taxonomy" id="517719"/>
    <lineage>
        <taxon>Bacteria</taxon>
        <taxon>Pseudomonadati</taxon>
        <taxon>Pseudomonadota</taxon>
        <taxon>Alphaproteobacteria</taxon>
        <taxon>Rhodobacterales</taxon>
        <taxon>Paracoccaceae</taxon>
        <taxon>Pseudooceanicola</taxon>
    </lineage>
</organism>
<evidence type="ECO:0000313" key="5">
    <source>
        <dbReference type="Proteomes" id="UP000231644"/>
    </source>
</evidence>
<dbReference type="OrthoDB" id="7810642at2"/>
<feature type="compositionally biased region" description="Low complexity" evidence="2">
    <location>
        <begin position="89"/>
        <end position="116"/>
    </location>
</feature>
<keyword evidence="3" id="KW-1133">Transmembrane helix</keyword>
<dbReference type="PANTHER" id="PTHR32309:SF13">
    <property type="entry name" value="FERRIC ENTEROBACTIN TRANSPORT PROTEIN FEPE"/>
    <property type="match status" value="1"/>
</dbReference>
<dbReference type="GO" id="GO:0004713">
    <property type="term" value="F:protein tyrosine kinase activity"/>
    <property type="evidence" value="ECO:0007669"/>
    <property type="project" value="TreeGrafter"/>
</dbReference>
<feature type="coiled-coil region" evidence="1">
    <location>
        <begin position="429"/>
        <end position="520"/>
    </location>
</feature>
<dbReference type="InterPro" id="IPR050445">
    <property type="entry name" value="Bact_polysacc_biosynth/exp"/>
</dbReference>
<evidence type="ECO:0000256" key="2">
    <source>
        <dbReference type="SAM" id="MobiDB-lite"/>
    </source>
</evidence>
<accession>A0A1I1NIA2</accession>
<dbReference type="PANTHER" id="PTHR32309">
    <property type="entry name" value="TYROSINE-PROTEIN KINASE"/>
    <property type="match status" value="1"/>
</dbReference>
<keyword evidence="1" id="KW-0175">Coiled coil</keyword>
<feature type="compositionally biased region" description="Polar residues" evidence="2">
    <location>
        <begin position="117"/>
        <end position="133"/>
    </location>
</feature>
<gene>
    <name evidence="4" type="ORF">SAMN05421762_2982</name>
</gene>
<keyword evidence="3" id="KW-0812">Transmembrane</keyword>
<dbReference type="RefSeq" id="WP_093446380.1">
    <property type="nucleotide sequence ID" value="NZ_FNZG01000001.1"/>
</dbReference>
<evidence type="ECO:0000256" key="3">
    <source>
        <dbReference type="SAM" id="Phobius"/>
    </source>
</evidence>
<proteinExistence type="predicted"/>
<dbReference type="AlphaFoldDB" id="A0A1I1NIA2"/>
<feature type="transmembrane region" description="Helical" evidence="3">
    <location>
        <begin position="261"/>
        <end position="284"/>
    </location>
</feature>
<dbReference type="GO" id="GO:0005886">
    <property type="term" value="C:plasma membrane"/>
    <property type="evidence" value="ECO:0007669"/>
    <property type="project" value="TreeGrafter"/>
</dbReference>
<dbReference type="EMBL" id="FOLX01000001">
    <property type="protein sequence ID" value="SFC97215.1"/>
    <property type="molecule type" value="Genomic_DNA"/>
</dbReference>
<evidence type="ECO:0000256" key="1">
    <source>
        <dbReference type="SAM" id="Coils"/>
    </source>
</evidence>
<feature type="transmembrane region" description="Helical" evidence="3">
    <location>
        <begin position="595"/>
        <end position="615"/>
    </location>
</feature>
<dbReference type="STRING" id="517719.SAMN05421762_2982"/>
<feature type="compositionally biased region" description="Basic residues" evidence="2">
    <location>
        <begin position="1"/>
        <end position="12"/>
    </location>
</feature>
<feature type="compositionally biased region" description="Low complexity" evidence="2">
    <location>
        <begin position="27"/>
        <end position="56"/>
    </location>
</feature>
<dbReference type="Proteomes" id="UP000231644">
    <property type="component" value="Unassembled WGS sequence"/>
</dbReference>